<evidence type="ECO:0000313" key="3">
    <source>
        <dbReference type="EMBL" id="RWA08780.1"/>
    </source>
</evidence>
<evidence type="ECO:0000313" key="4">
    <source>
        <dbReference type="Proteomes" id="UP000286045"/>
    </source>
</evidence>
<feature type="compositionally biased region" description="Low complexity" evidence="1">
    <location>
        <begin position="246"/>
        <end position="257"/>
    </location>
</feature>
<feature type="compositionally biased region" description="Basic and acidic residues" evidence="1">
    <location>
        <begin position="338"/>
        <end position="364"/>
    </location>
</feature>
<dbReference type="STRING" id="363999.A0A439D2W6"/>
<gene>
    <name evidence="3" type="ORF">EKO27_g6316</name>
</gene>
<comment type="caution">
    <text evidence="3">The sequence shown here is derived from an EMBL/GenBank/DDBJ whole genome shotgun (WGS) entry which is preliminary data.</text>
</comment>
<dbReference type="Pfam" id="PF12898">
    <property type="entry name" value="Stc1"/>
    <property type="match status" value="1"/>
</dbReference>
<evidence type="ECO:0000259" key="2">
    <source>
        <dbReference type="Pfam" id="PF12898"/>
    </source>
</evidence>
<dbReference type="AlphaFoldDB" id="A0A439D2W6"/>
<reference evidence="3 4" key="1">
    <citation type="submission" date="2018-12" db="EMBL/GenBank/DDBJ databases">
        <title>Draft genome sequence of Xylaria grammica IHI A82.</title>
        <authorList>
            <person name="Buettner E."/>
            <person name="Kellner H."/>
        </authorList>
    </citation>
    <scope>NUCLEOTIDE SEQUENCE [LARGE SCALE GENOMIC DNA]</scope>
    <source>
        <strain evidence="3 4">IHI A82</strain>
    </source>
</reference>
<feature type="compositionally biased region" description="Polar residues" evidence="1">
    <location>
        <begin position="302"/>
        <end position="311"/>
    </location>
</feature>
<feature type="compositionally biased region" description="Acidic residues" evidence="1">
    <location>
        <begin position="138"/>
        <end position="154"/>
    </location>
</feature>
<evidence type="ECO:0000256" key="1">
    <source>
        <dbReference type="SAM" id="MobiDB-lite"/>
    </source>
</evidence>
<proteinExistence type="predicted"/>
<feature type="domain" description="Stc1" evidence="2">
    <location>
        <begin position="16"/>
        <end position="97"/>
    </location>
</feature>
<feature type="region of interest" description="Disordered" evidence="1">
    <location>
        <begin position="293"/>
        <end position="393"/>
    </location>
</feature>
<organism evidence="3 4">
    <name type="scientific">Xylaria grammica</name>
    <dbReference type="NCBI Taxonomy" id="363999"/>
    <lineage>
        <taxon>Eukaryota</taxon>
        <taxon>Fungi</taxon>
        <taxon>Dikarya</taxon>
        <taxon>Ascomycota</taxon>
        <taxon>Pezizomycotina</taxon>
        <taxon>Sordariomycetes</taxon>
        <taxon>Xylariomycetidae</taxon>
        <taxon>Xylariales</taxon>
        <taxon>Xylariaceae</taxon>
        <taxon>Xylaria</taxon>
    </lineage>
</organism>
<dbReference type="Proteomes" id="UP000286045">
    <property type="component" value="Unassembled WGS sequence"/>
</dbReference>
<accession>A0A439D2W6</accession>
<name>A0A439D2W6_9PEZI</name>
<feature type="compositionally biased region" description="Polar residues" evidence="1">
    <location>
        <begin position="222"/>
        <end position="245"/>
    </location>
</feature>
<feature type="region of interest" description="Disordered" evidence="1">
    <location>
        <begin position="222"/>
        <end position="266"/>
    </location>
</feature>
<protein>
    <recommendedName>
        <fullName evidence="2">Stc1 domain-containing protein</fullName>
    </recommendedName>
</protein>
<dbReference type="EMBL" id="RYZI01000184">
    <property type="protein sequence ID" value="RWA08780.1"/>
    <property type="molecule type" value="Genomic_DNA"/>
</dbReference>
<dbReference type="InterPro" id="IPR024630">
    <property type="entry name" value="Stc1"/>
</dbReference>
<sequence length="393" mass="43451">MPPQPPPGGAALPPSVCGKEKAPALYSKTQLQKWYNKKRNDRRNEITPHTIGLTCKDHASDQREIRCHGPCDRIKLVDHFSKRQRNDPTPWCIVCTEWRLEFDGNEIPTEVPGGRFAPREFDGFDDDESERRHRPASFDDEDRDEAESSSDDENGNPYGEPDLLTALADRLEGYNIEAADEGVTKDATSTMDSVGLSGWDIEYANAGKSDNDSGVSAGTVTNVQPRTTQSRGTLTNASVVSNSGFSTYYPQSYSSTTNNPRTPTEVPPHLRHLTSGPTMNHQSQVAGIYRPAQAGQPRDLGDSTSTFSSRFSGARRQPKHMSEGEIQSAAHALMNESSESRKSNVKKEDARKENSKWYKGDNRRVFPGHKRGLANRVQAGTEAAHDSDSPDEM</sequence>
<feature type="compositionally biased region" description="Basic and acidic residues" evidence="1">
    <location>
        <begin position="383"/>
        <end position="393"/>
    </location>
</feature>
<feature type="region of interest" description="Disordered" evidence="1">
    <location>
        <begin position="106"/>
        <end position="162"/>
    </location>
</feature>
<keyword evidence="4" id="KW-1185">Reference proteome</keyword>